<keyword evidence="5" id="KW-0067">ATP-binding</keyword>
<dbReference type="FunFam" id="3.40.50.300:FF:000061">
    <property type="entry name" value="ATPase family, AAA domain-containing 2"/>
    <property type="match status" value="1"/>
</dbReference>
<feature type="compositionally biased region" description="Acidic residues" evidence="8">
    <location>
        <begin position="51"/>
        <end position="60"/>
    </location>
</feature>
<feature type="compositionally biased region" description="Basic and acidic residues" evidence="8">
    <location>
        <begin position="560"/>
        <end position="584"/>
    </location>
</feature>
<feature type="region of interest" description="Disordered" evidence="8">
    <location>
        <begin position="1418"/>
        <end position="1466"/>
    </location>
</feature>
<feature type="compositionally biased region" description="Acidic residues" evidence="8">
    <location>
        <begin position="210"/>
        <end position="223"/>
    </location>
</feature>
<comment type="subcellular location">
    <subcellularLocation>
        <location evidence="1">Nucleus</location>
    </subcellularLocation>
</comment>
<dbReference type="GO" id="GO:0016887">
    <property type="term" value="F:ATP hydrolysis activity"/>
    <property type="evidence" value="ECO:0007669"/>
    <property type="project" value="InterPro"/>
</dbReference>
<keyword evidence="6" id="KW-0103">Bromodomain</keyword>
<dbReference type="EMBL" id="JAVHNR010000010">
    <property type="protein sequence ID" value="KAK6331606.1"/>
    <property type="molecule type" value="Genomic_DNA"/>
</dbReference>
<dbReference type="Proteomes" id="UP001313282">
    <property type="component" value="Unassembled WGS sequence"/>
</dbReference>
<comment type="caution">
    <text evidence="10">The sequence shown here is derived from an EMBL/GenBank/DDBJ whole genome shotgun (WGS) entry which is preliminary data.</text>
</comment>
<dbReference type="GO" id="GO:0042393">
    <property type="term" value="F:histone binding"/>
    <property type="evidence" value="ECO:0007669"/>
    <property type="project" value="TreeGrafter"/>
</dbReference>
<feature type="compositionally biased region" description="Low complexity" evidence="8">
    <location>
        <begin position="107"/>
        <end position="116"/>
    </location>
</feature>
<evidence type="ECO:0000313" key="10">
    <source>
        <dbReference type="EMBL" id="KAK6331606.1"/>
    </source>
</evidence>
<feature type="region of interest" description="Disordered" evidence="8">
    <location>
        <begin position="1221"/>
        <end position="1253"/>
    </location>
</feature>
<feature type="compositionally biased region" description="Low complexity" evidence="8">
    <location>
        <begin position="185"/>
        <end position="201"/>
    </location>
</feature>
<organism evidence="10 11">
    <name type="scientific">Orbilia javanica</name>
    <dbReference type="NCBI Taxonomy" id="47235"/>
    <lineage>
        <taxon>Eukaryota</taxon>
        <taxon>Fungi</taxon>
        <taxon>Dikarya</taxon>
        <taxon>Ascomycota</taxon>
        <taxon>Pezizomycotina</taxon>
        <taxon>Orbiliomycetes</taxon>
        <taxon>Orbiliales</taxon>
        <taxon>Orbiliaceae</taxon>
        <taxon>Orbilia</taxon>
    </lineage>
</organism>
<dbReference type="PANTHER" id="PTHR23069">
    <property type="entry name" value="AAA DOMAIN-CONTAINING"/>
    <property type="match status" value="1"/>
</dbReference>
<dbReference type="Gene3D" id="1.10.8.60">
    <property type="match status" value="1"/>
</dbReference>
<accession>A0AAN8R8I6</accession>
<feature type="compositionally biased region" description="Acidic residues" evidence="8">
    <location>
        <begin position="433"/>
        <end position="442"/>
    </location>
</feature>
<feature type="compositionally biased region" description="Polar residues" evidence="8">
    <location>
        <begin position="1576"/>
        <end position="1598"/>
    </location>
</feature>
<dbReference type="SMART" id="SM00382">
    <property type="entry name" value="AAA"/>
    <property type="match status" value="2"/>
</dbReference>
<evidence type="ECO:0000256" key="3">
    <source>
        <dbReference type="ARBA" id="ARBA00022741"/>
    </source>
</evidence>
<keyword evidence="7" id="KW-0539">Nucleus</keyword>
<dbReference type="GO" id="GO:0006334">
    <property type="term" value="P:nucleosome assembly"/>
    <property type="evidence" value="ECO:0007669"/>
    <property type="project" value="TreeGrafter"/>
</dbReference>
<feature type="compositionally biased region" description="Acidic residues" evidence="8">
    <location>
        <begin position="480"/>
        <end position="497"/>
    </location>
</feature>
<evidence type="ECO:0000256" key="5">
    <source>
        <dbReference type="ARBA" id="ARBA00022840"/>
    </source>
</evidence>
<evidence type="ECO:0000256" key="7">
    <source>
        <dbReference type="ARBA" id="ARBA00023242"/>
    </source>
</evidence>
<evidence type="ECO:0000256" key="2">
    <source>
        <dbReference type="ARBA" id="ARBA00006914"/>
    </source>
</evidence>
<dbReference type="GO" id="GO:0005634">
    <property type="term" value="C:nucleus"/>
    <property type="evidence" value="ECO:0007669"/>
    <property type="project" value="UniProtKB-SubCell"/>
</dbReference>
<evidence type="ECO:0000256" key="8">
    <source>
        <dbReference type="SAM" id="MobiDB-lite"/>
    </source>
</evidence>
<keyword evidence="4" id="KW-0378">Hydrolase</keyword>
<evidence type="ECO:0000259" key="9">
    <source>
        <dbReference type="SMART" id="SM00382"/>
    </source>
</evidence>
<keyword evidence="3" id="KW-0547">Nucleotide-binding</keyword>
<feature type="compositionally biased region" description="Polar residues" evidence="8">
    <location>
        <begin position="366"/>
        <end position="384"/>
    </location>
</feature>
<name>A0AAN8R8I6_9PEZI</name>
<dbReference type="InterPro" id="IPR003960">
    <property type="entry name" value="ATPase_AAA_CS"/>
</dbReference>
<dbReference type="Gene3D" id="3.40.50.300">
    <property type="entry name" value="P-loop containing nucleotide triphosphate hydrolases"/>
    <property type="match status" value="2"/>
</dbReference>
<feature type="region of interest" description="Disordered" evidence="8">
    <location>
        <begin position="25"/>
        <end position="584"/>
    </location>
</feature>
<gene>
    <name evidence="10" type="ORF">TWF718_002155</name>
</gene>
<dbReference type="InterPro" id="IPR003959">
    <property type="entry name" value="ATPase_AAA_core"/>
</dbReference>
<feature type="compositionally biased region" description="Basic residues" evidence="8">
    <location>
        <begin position="517"/>
        <end position="530"/>
    </location>
</feature>
<feature type="compositionally biased region" description="Basic and acidic residues" evidence="8">
    <location>
        <begin position="385"/>
        <end position="394"/>
    </location>
</feature>
<dbReference type="InterPro" id="IPR045199">
    <property type="entry name" value="ATAD2-like"/>
</dbReference>
<dbReference type="PANTHER" id="PTHR23069:SF0">
    <property type="entry name" value="TAT-BINDING HOMOLOG 7"/>
    <property type="match status" value="1"/>
</dbReference>
<dbReference type="InterPro" id="IPR003593">
    <property type="entry name" value="AAA+_ATPase"/>
</dbReference>
<dbReference type="InterPro" id="IPR027417">
    <property type="entry name" value="P-loop_NTPase"/>
</dbReference>
<feature type="compositionally biased region" description="Low complexity" evidence="8">
    <location>
        <begin position="1761"/>
        <end position="1777"/>
    </location>
</feature>
<dbReference type="GO" id="GO:0045815">
    <property type="term" value="P:transcription initiation-coupled chromatin remodeling"/>
    <property type="evidence" value="ECO:0007669"/>
    <property type="project" value="TreeGrafter"/>
</dbReference>
<sequence>MAPETTDVDAGTVVEDIYTFVYDRFGGNGKYWRPRNRKGPSITSLTVDPETLGEDSQDSDFDPRATHVSPSKRQTRTPKKGSANPSKKSKSRRKREEYEDDDDENLSRGSWSNSSSSEEEDELEMNAAGRPARRAVKNSRTTYKESSSDEDEEVHFSEEEEEEEEEEAAFTDEDAKPRNRKAKGGKTAQKQAPKKAPASSRRALRRPAIPDEDEVSVPATDDEKDIKKKSLLVTLHLDKAKLAALENMPRKGSASAAPPMQRRSSRLASLPPENTGEELPARTRGKSRELTQSPTGRNRRSRSVSRPTTGNKGPSAPPSRPRRITRAASRADSEDAASVDAPSDMDVEPTVPNTLAMSRITEESTQHSSAKLTNGNGSGPTDQEGNFHLEDNQEGKAGGDIALKKEAVETGMFPDDVEDEENAQVRGDIADINMDDEDDDDEPVKRRTRSAAKRQLTPPSNYATPKKQPSRKSKRSSKDSDDEYDDGEEEAEAEDSDSDRPEPQDEDDDYGNDTRGRRTRAASQKKRRRSQMSTDPPDLDLDELAEEARDLGKERKRTRRENLYRHAEEDSSQNRRPRRAAEKPVDYRVFRPEEMFIIDDDGSPPPTIIGKKNGRKGKNGGPGARPLFNTLGIFGGIGQERSILNSDRNLGFNDSDSSDDDIQMMPTGGTDAIAPPIGSGGKRDSISRAGGMGAHGTPMDMGKITPHQKQNLADADPIGIDPNVDFSKVGGLGEHINQLKEMVALPLMYPEIFQGLGITPPRGVLFHGPPGTGKTLLARALANSCSANGKQITFYMRKGADILSKWVGEAERQIRLLFADARKNAPSIIFFDEIDGLAPVRSSKQDQIHASIVSTLLALMDGMDGRGQVIIIGATNRPDSIDPALRRPGRFDREFYFPLPDKVSRRSIIDIHTSGWTPPLSESFKNELASITKGYGGADLRALCTEAALNAVQRQYPQIYKDTDKKFLIDPKRIEVNARDFMISVEKIVPSSERSSTSGASPLPEHIAPLLMPTLDVIKEKLAQVFPEKKKQSALQEAEYEPYTDADGGFGREKMLKDFENTRVFKPRLLVHGPQGMGQGYLGAALLHQFEGVHVQTVNLPILMGDPAKNAEATLIQIFTELRRHKPSVLYIPDLENWFQAVSNDVLMTFLHLVGSIGSSERILIVGITSAEIGDVSATIVRDLFGYSRKCRVAILTVEADQREEFFKRVIGFIRKSPRDFPDPTMRPKRKIEQLPLAPPPAPKVQTKEETKSQKQADKYYIHQLKVRLMPIIDMLKVKYKRFKRPFIPQERLEQLGRPEFNDDMVASDIPPATDLQLVKDSEGTDMILDIQKDKKFYNLDLEVIEERVFNGYYVKPSQFVQDIQYLMLDCQASGDRSALLLGSEMMTNVEISIFDLEKENPQWVAGWQDVWNRAEARRKKKDEEGKNEGIRGTLAAITESGEESTTRAEPSVLETPAQAGPSSADTRQVFTIHTPATQYQQAQMMMPPLLPPLMPPLAEEHVEQSSNSNGYIAGSEIGAKDSDGDAVMSDIAVGGSTRAATAVSNVTPGPAGSDSNVSSTFKTAAQSIPPPSHVGQPQPSGTQHSTMVSSVANTQRSGAGGGKYSSAVGISNTQSQFEQNTLNASSTTSGGKENSNTTRPSQGSHPASGSSGGRTDVPQDTPPARPYQFGSEMASLGSASSARTQHLMRHASTTTGYEHPIEFGDSQLPDTQPVASSDGSVPSQFAFVPDLRSTQATNGSQQSPLAALAIRRAATAAGLADLAGPGPSPSSSVPPIIRRPRTPDPPLQLDEDELKNFHEHLVTSSAGYTIEQLEQVNAAIMDLVWQYRADWDRNKILREAKDVVREVTEDIAEMNRLLKISKARARAEEDTRDMSYGDVLTSELGL</sequence>
<feature type="region of interest" description="Disordered" evidence="8">
    <location>
        <begin position="1545"/>
        <end position="1691"/>
    </location>
</feature>
<dbReference type="GO" id="GO:0003682">
    <property type="term" value="F:chromatin binding"/>
    <property type="evidence" value="ECO:0007669"/>
    <property type="project" value="TreeGrafter"/>
</dbReference>
<evidence type="ECO:0000256" key="6">
    <source>
        <dbReference type="ARBA" id="ARBA00023117"/>
    </source>
</evidence>
<dbReference type="GO" id="GO:0005524">
    <property type="term" value="F:ATP binding"/>
    <property type="evidence" value="ECO:0007669"/>
    <property type="project" value="UniProtKB-KW"/>
</dbReference>
<dbReference type="InterPro" id="IPR041569">
    <property type="entry name" value="AAA_lid_3"/>
</dbReference>
<reference evidence="10 11" key="1">
    <citation type="submission" date="2019-10" db="EMBL/GenBank/DDBJ databases">
        <authorList>
            <person name="Palmer J.M."/>
        </authorList>
    </citation>
    <scope>NUCLEOTIDE SEQUENCE [LARGE SCALE GENOMIC DNA]</scope>
    <source>
        <strain evidence="10 11">TWF718</strain>
    </source>
</reference>
<feature type="region of interest" description="Disordered" evidence="8">
    <location>
        <begin position="1761"/>
        <end position="1791"/>
    </location>
</feature>
<dbReference type="PROSITE" id="PS00674">
    <property type="entry name" value="AAA"/>
    <property type="match status" value="1"/>
</dbReference>
<proteinExistence type="inferred from homology"/>
<dbReference type="FunFam" id="3.40.50.300:FF:001218">
    <property type="entry name" value="AAA family ATPase, putative"/>
    <property type="match status" value="1"/>
</dbReference>
<dbReference type="GO" id="GO:0006337">
    <property type="term" value="P:nucleosome disassembly"/>
    <property type="evidence" value="ECO:0007669"/>
    <property type="project" value="TreeGrafter"/>
</dbReference>
<feature type="compositionally biased region" description="Acidic residues" evidence="8">
    <location>
        <begin position="148"/>
        <end position="172"/>
    </location>
</feature>
<evidence type="ECO:0000256" key="1">
    <source>
        <dbReference type="ARBA" id="ARBA00004123"/>
    </source>
</evidence>
<comment type="similarity">
    <text evidence="2">Belongs to the AAA ATPase family.</text>
</comment>
<keyword evidence="11" id="KW-1185">Reference proteome</keyword>
<evidence type="ECO:0000256" key="4">
    <source>
        <dbReference type="ARBA" id="ARBA00022801"/>
    </source>
</evidence>
<feature type="compositionally biased region" description="Polar residues" evidence="8">
    <location>
        <begin position="1609"/>
        <end position="1650"/>
    </location>
</feature>
<evidence type="ECO:0000313" key="11">
    <source>
        <dbReference type="Proteomes" id="UP001313282"/>
    </source>
</evidence>
<feature type="domain" description="AAA+ ATPase" evidence="9">
    <location>
        <begin position="760"/>
        <end position="901"/>
    </location>
</feature>
<feature type="compositionally biased region" description="Polar residues" evidence="8">
    <location>
        <begin position="1545"/>
        <end position="1567"/>
    </location>
</feature>
<dbReference type="Pfam" id="PF17862">
    <property type="entry name" value="AAA_lid_3"/>
    <property type="match status" value="1"/>
</dbReference>
<feature type="domain" description="AAA+ ATPase" evidence="9">
    <location>
        <begin position="1065"/>
        <end position="1192"/>
    </location>
</feature>
<dbReference type="Pfam" id="PF00004">
    <property type="entry name" value="AAA"/>
    <property type="match status" value="2"/>
</dbReference>
<dbReference type="SUPFAM" id="SSF52540">
    <property type="entry name" value="P-loop containing nucleoside triphosphate hydrolases"/>
    <property type="match status" value="2"/>
</dbReference>
<protein>
    <recommendedName>
        <fullName evidence="9">AAA+ ATPase domain-containing protein</fullName>
    </recommendedName>
</protein>